<reference evidence="1 2" key="1">
    <citation type="submission" date="2012-08" db="EMBL/GenBank/DDBJ databases">
        <title>Oryza genome evolution.</title>
        <authorList>
            <person name="Wing R.A."/>
        </authorList>
    </citation>
    <scope>NUCLEOTIDE SEQUENCE</scope>
</reference>
<reference evidence="1" key="3">
    <citation type="submission" date="2015-04" db="UniProtKB">
        <authorList>
            <consortium name="EnsemblPlants"/>
        </authorList>
    </citation>
    <scope>IDENTIFICATION</scope>
</reference>
<name>A0A0D9XUF1_9ORYZ</name>
<evidence type="ECO:0008006" key="3">
    <source>
        <dbReference type="Google" id="ProtNLM"/>
    </source>
</evidence>
<dbReference type="Proteomes" id="UP000032180">
    <property type="component" value="Chromosome 11"/>
</dbReference>
<dbReference type="PANTHER" id="PTHR34591">
    <property type="entry name" value="OS03G0653100 PROTEIN-RELATED"/>
    <property type="match status" value="1"/>
</dbReference>
<protein>
    <recommendedName>
        <fullName evidence="3">F-box associated domain-containing protein</fullName>
    </recommendedName>
</protein>
<dbReference type="EnsemblPlants" id="LPERR11G16840.4">
    <property type="protein sequence ID" value="LPERR11G16840.4"/>
    <property type="gene ID" value="LPERR11G16840"/>
</dbReference>
<accession>A0A0D9XUF1</accession>
<keyword evidence="2" id="KW-1185">Reference proteome</keyword>
<dbReference type="PANTHER" id="PTHR34591:SF21">
    <property type="entry name" value="F-BOX DOMAIN CONTAINING PROTEIN, EXPRESSED"/>
    <property type="match status" value="1"/>
</dbReference>
<reference evidence="2" key="2">
    <citation type="submission" date="2013-12" db="EMBL/GenBank/DDBJ databases">
        <authorList>
            <person name="Yu Y."/>
            <person name="Lee S."/>
            <person name="de Baynast K."/>
            <person name="Wissotski M."/>
            <person name="Liu L."/>
            <person name="Talag J."/>
            <person name="Goicoechea J."/>
            <person name="Angelova A."/>
            <person name="Jetty R."/>
            <person name="Kudrna D."/>
            <person name="Golser W."/>
            <person name="Rivera L."/>
            <person name="Zhang J."/>
            <person name="Wing R."/>
        </authorList>
    </citation>
    <scope>NUCLEOTIDE SEQUENCE</scope>
</reference>
<proteinExistence type="predicted"/>
<dbReference type="HOGENOM" id="CLU_015788_0_0_1"/>
<organism evidence="1 2">
    <name type="scientific">Leersia perrieri</name>
    <dbReference type="NCBI Taxonomy" id="77586"/>
    <lineage>
        <taxon>Eukaryota</taxon>
        <taxon>Viridiplantae</taxon>
        <taxon>Streptophyta</taxon>
        <taxon>Embryophyta</taxon>
        <taxon>Tracheophyta</taxon>
        <taxon>Spermatophyta</taxon>
        <taxon>Magnoliopsida</taxon>
        <taxon>Liliopsida</taxon>
        <taxon>Poales</taxon>
        <taxon>Poaceae</taxon>
        <taxon>BOP clade</taxon>
        <taxon>Oryzoideae</taxon>
        <taxon>Oryzeae</taxon>
        <taxon>Oryzinae</taxon>
        <taxon>Leersia</taxon>
    </lineage>
</organism>
<evidence type="ECO:0000313" key="1">
    <source>
        <dbReference type="EnsemblPlants" id="LPERR11G16840.4"/>
    </source>
</evidence>
<evidence type="ECO:0000313" key="2">
    <source>
        <dbReference type="Proteomes" id="UP000032180"/>
    </source>
</evidence>
<dbReference type="AlphaFoldDB" id="A0A0D9XUF1"/>
<sequence length="754" mass="87336">MDHCDGLLLCTFEWGRRFCVHNPATRRWTTLPLPPPPQASPAMYLVFDPAVSPHYEVFSIPDLPEKPKPPVKPKPMEPPFCGLDELLASLDGAEETWEIEEFIKEELPPPPPSPSDDEIYWKMEWPPSPYRVEVFSSRSGRWEKREFVREEEAETTTVDDMKPWKYFFVGPRQGYGVFFQGALYVHSGGDSVTRFSLSNDKYQVIRTPINIPDRKNERPYLGKSTMGVSLGFIHDCQISIWMLKESAGQMEWVLNYKHDLHAVANQVYGPWILEEDNIHIRENKDHGWDSENDDFLDSEVGDEGHYFPCLGILGFHPYKEIIFLQETFRTAAYHLDCKKVQYLGYSRPKCYYQNHTNGIYESFIYTPCVHGVIINYVEHYRPHLFSRPQSPAATTGGGEIKIDGNLSSVMDIQDKDYMDYWYVIDRCNGLLLCDTARRPQPLRWAMLPEYSAEDIGDDGYASVYLAFDPAVSPAHYEVLLIPFLMIKLEWPPSPYKVEVFSSRTGRWEEREFVREEEGEAAATTVDDMKMKPWDSFIGPRRVLEGSIVCPLWRFSLSSNKYQVIRTSITIPDNKYEKLYLGKSKMGLSLGFIHKWKLSVWILRESAGQMEWILYYQHDLRAVANQVVASIKILGEQINRPWILEEDDVDMGENKDHEWDSDNDDFLAIQVVDKGHDFAYFDILGFHPYKEIIFLELSFITVAYHLDSSKVQYLGNSRPKCYYQSYSNGIYESFVYTPCMTGELRGGYFTGQNSS</sequence>
<dbReference type="Gramene" id="LPERR11G16840.4">
    <property type="protein sequence ID" value="LPERR11G16840.4"/>
    <property type="gene ID" value="LPERR11G16840"/>
</dbReference>